<gene>
    <name evidence="1" type="ORF">A3G00_04035</name>
</gene>
<dbReference type="InterPro" id="IPR026350">
    <property type="entry name" value="GxxExxY"/>
</dbReference>
<sequence length="85" mass="10321">MNKEGDLLYPELSYELVGLAFNVSNRLGFGYQEKYYQRAYEMELLDRKKLYKKEQKCVLMYNGRRMGRYFIDFVVENTIVERNKI</sequence>
<dbReference type="Proteomes" id="UP000178347">
    <property type="component" value="Unassembled WGS sequence"/>
</dbReference>
<organism evidence="1 2">
    <name type="scientific">Candidatus Magasanikbacteria bacterium RIFCSPLOWO2_12_FULL_43_12</name>
    <dbReference type="NCBI Taxonomy" id="1798692"/>
    <lineage>
        <taxon>Bacteria</taxon>
        <taxon>Candidatus Magasanikiibacteriota</taxon>
    </lineage>
</organism>
<evidence type="ECO:0000313" key="2">
    <source>
        <dbReference type="Proteomes" id="UP000178347"/>
    </source>
</evidence>
<name>A0A1F6MVE3_9BACT</name>
<comment type="caution">
    <text evidence="1">The sequence shown here is derived from an EMBL/GenBank/DDBJ whole genome shotgun (WGS) entry which is preliminary data.</text>
</comment>
<dbReference type="NCBIfam" id="TIGR04256">
    <property type="entry name" value="GxxExxY"/>
    <property type="match status" value="1"/>
</dbReference>
<dbReference type="AlphaFoldDB" id="A0A1F6MVE3"/>
<dbReference type="Pfam" id="PF13366">
    <property type="entry name" value="PDDEXK_3"/>
    <property type="match status" value="1"/>
</dbReference>
<evidence type="ECO:0000313" key="1">
    <source>
        <dbReference type="EMBL" id="OGH75637.1"/>
    </source>
</evidence>
<reference evidence="1 2" key="1">
    <citation type="journal article" date="2016" name="Nat. Commun.">
        <title>Thousands of microbial genomes shed light on interconnected biogeochemical processes in an aquifer system.</title>
        <authorList>
            <person name="Anantharaman K."/>
            <person name="Brown C.T."/>
            <person name="Hug L.A."/>
            <person name="Sharon I."/>
            <person name="Castelle C.J."/>
            <person name="Probst A.J."/>
            <person name="Thomas B.C."/>
            <person name="Singh A."/>
            <person name="Wilkins M.J."/>
            <person name="Karaoz U."/>
            <person name="Brodie E.L."/>
            <person name="Williams K.H."/>
            <person name="Hubbard S.S."/>
            <person name="Banfield J.F."/>
        </authorList>
    </citation>
    <scope>NUCLEOTIDE SEQUENCE [LARGE SCALE GENOMIC DNA]</scope>
</reference>
<dbReference type="EMBL" id="MFQN01000004">
    <property type="protein sequence ID" value="OGH75637.1"/>
    <property type="molecule type" value="Genomic_DNA"/>
</dbReference>
<protein>
    <submittedName>
        <fullName evidence="1">Uncharacterized protein</fullName>
    </submittedName>
</protein>
<proteinExistence type="predicted"/>
<dbReference type="STRING" id="1798692.A3G00_04035"/>
<accession>A0A1F6MVE3</accession>